<evidence type="ECO:0000256" key="1">
    <source>
        <dbReference type="SAM" id="Coils"/>
    </source>
</evidence>
<evidence type="ECO:0008006" key="5">
    <source>
        <dbReference type="Google" id="ProtNLM"/>
    </source>
</evidence>
<evidence type="ECO:0000256" key="2">
    <source>
        <dbReference type="SAM" id="MobiDB-lite"/>
    </source>
</evidence>
<reference evidence="3 4" key="1">
    <citation type="journal article" date="2021" name="J. Hered.">
        <title>A chromosome-level genome assembly of the parasitoid wasp, Cotesia glomerata (Hymenoptera: Braconidae).</title>
        <authorList>
            <person name="Pinto B.J."/>
            <person name="Weis J.J."/>
            <person name="Gamble T."/>
            <person name="Ode P.J."/>
            <person name="Paul R."/>
            <person name="Zaspel J.M."/>
        </authorList>
    </citation>
    <scope>NUCLEOTIDE SEQUENCE [LARGE SCALE GENOMIC DNA]</scope>
    <source>
        <strain evidence="3">CgM1</strain>
    </source>
</reference>
<feature type="coiled-coil region" evidence="1">
    <location>
        <begin position="197"/>
        <end position="231"/>
    </location>
</feature>
<dbReference type="EMBL" id="JAHXZJ010002237">
    <property type="protein sequence ID" value="KAH0547154.1"/>
    <property type="molecule type" value="Genomic_DNA"/>
</dbReference>
<keyword evidence="4" id="KW-1185">Reference proteome</keyword>
<feature type="compositionally biased region" description="Low complexity" evidence="2">
    <location>
        <begin position="68"/>
        <end position="102"/>
    </location>
</feature>
<dbReference type="Proteomes" id="UP000826195">
    <property type="component" value="Unassembled WGS sequence"/>
</dbReference>
<comment type="caution">
    <text evidence="3">The sequence shown here is derived from an EMBL/GenBank/DDBJ whole genome shotgun (WGS) entry which is preliminary data.</text>
</comment>
<evidence type="ECO:0000313" key="4">
    <source>
        <dbReference type="Proteomes" id="UP000826195"/>
    </source>
</evidence>
<feature type="compositionally biased region" description="Polar residues" evidence="2">
    <location>
        <begin position="114"/>
        <end position="137"/>
    </location>
</feature>
<feature type="region of interest" description="Disordered" evidence="2">
    <location>
        <begin position="68"/>
        <end position="165"/>
    </location>
</feature>
<gene>
    <name evidence="3" type="ORF">KQX54_017281</name>
</gene>
<keyword evidence="1" id="KW-0175">Coiled coil</keyword>
<sequence length="521" mass="57301">MSVSTETCYRCKAVVKTAFTCENCVKSFHQSCARDYIKGRPPTDCCRTQFAYLLKILDLKTQNSNNRLNSLRSVKSQNSSTSSFKSAKSSSNSSNKLTNEKSQSGYPSPITPTFLLSPSRDTIFSPATMSTATTSDNQNEKESTTTNSIPIADTESQDKLPEGWSTMSNSEMLTAVMRSLSSQKVVLAQISSLNSSLKTMFAKIDNLGKRIDSLQNEQTKAKEKLADLSSSIITNSQKINDVNLELEALKTESTEMAKTLAGVLQSKTSTSSSSSELVISGIPESVSTGSTPMDIASSGFKELNISELIPNILSIRKMEKKSTNVDMFPRGGSAATQVIYPYQQSTMQSGIGNQQSAVQNGYGNQQYTAQIGSNNQSSSIQQMDISQLPPLSTIDRSSSVEKKNVAFIVFLSSNAIFLLQLLTICFSEGVFTAVDAFPQQYTYYQQYDVQHGTGNQQSLVKNGHVWQQHIEQVWSVNPPPQSPSIVYYPNNNNLYQGRPFLTYLKNVFKWKLCILSGFTAC</sequence>
<organism evidence="3 4">
    <name type="scientific">Cotesia glomerata</name>
    <name type="common">Lepidopteran parasitic wasp</name>
    <name type="synonym">Apanteles glomeratus</name>
    <dbReference type="NCBI Taxonomy" id="32391"/>
    <lineage>
        <taxon>Eukaryota</taxon>
        <taxon>Metazoa</taxon>
        <taxon>Ecdysozoa</taxon>
        <taxon>Arthropoda</taxon>
        <taxon>Hexapoda</taxon>
        <taxon>Insecta</taxon>
        <taxon>Pterygota</taxon>
        <taxon>Neoptera</taxon>
        <taxon>Endopterygota</taxon>
        <taxon>Hymenoptera</taxon>
        <taxon>Apocrita</taxon>
        <taxon>Ichneumonoidea</taxon>
        <taxon>Braconidae</taxon>
        <taxon>Microgastrinae</taxon>
        <taxon>Cotesia</taxon>
    </lineage>
</organism>
<name>A0AAV7I632_COTGL</name>
<evidence type="ECO:0000313" key="3">
    <source>
        <dbReference type="EMBL" id="KAH0547154.1"/>
    </source>
</evidence>
<dbReference type="AlphaFoldDB" id="A0AAV7I632"/>
<accession>A0AAV7I632</accession>
<protein>
    <recommendedName>
        <fullName evidence="5">Phorbol-ester/DAG-type domain-containing protein</fullName>
    </recommendedName>
</protein>
<proteinExistence type="predicted"/>